<evidence type="ECO:0000256" key="2">
    <source>
        <dbReference type="SAM" id="Phobius"/>
    </source>
</evidence>
<gene>
    <name evidence="3" type="ORF">COU09_00140</name>
</gene>
<evidence type="ECO:0000313" key="4">
    <source>
        <dbReference type="Proteomes" id="UP000229615"/>
    </source>
</evidence>
<dbReference type="AlphaFoldDB" id="A0A2H0UT58"/>
<feature type="coiled-coil region" evidence="1">
    <location>
        <begin position="44"/>
        <end position="74"/>
    </location>
</feature>
<proteinExistence type="predicted"/>
<name>A0A2H0UT58_9BACT</name>
<keyword evidence="2" id="KW-0812">Transmembrane</keyword>
<dbReference type="EMBL" id="PFBB01000002">
    <property type="protein sequence ID" value="PIR88826.1"/>
    <property type="molecule type" value="Genomic_DNA"/>
</dbReference>
<keyword evidence="2" id="KW-1133">Transmembrane helix</keyword>
<evidence type="ECO:0000256" key="1">
    <source>
        <dbReference type="SAM" id="Coils"/>
    </source>
</evidence>
<feature type="transmembrane region" description="Helical" evidence="2">
    <location>
        <begin position="13"/>
        <end position="33"/>
    </location>
</feature>
<evidence type="ECO:0000313" key="3">
    <source>
        <dbReference type="EMBL" id="PIR88826.1"/>
    </source>
</evidence>
<sequence>MIMDKILEKLNKLSLPAVILVASLILGGFFYASQVNKQRSIERQQQIKIETEKQEQLAKELKEQEAKEEAEQALNTCIGNAEDNYSDRWHKECKAQGKLTSKCIDINELSFDEYLKKYGLTSEEYVKERNLTPSNPDDPVSARLSASFDYILKRPSECSCRLAIDPYVNLFDKGLDDDKAECLRRYPQN</sequence>
<organism evidence="3 4">
    <name type="scientific">Candidatus Harrisonbacteria bacterium CG10_big_fil_rev_8_21_14_0_10_44_23</name>
    <dbReference type="NCBI Taxonomy" id="1974585"/>
    <lineage>
        <taxon>Bacteria</taxon>
        <taxon>Candidatus Harrisoniibacteriota</taxon>
    </lineage>
</organism>
<dbReference type="Proteomes" id="UP000229615">
    <property type="component" value="Unassembled WGS sequence"/>
</dbReference>
<comment type="caution">
    <text evidence="3">The sequence shown here is derived from an EMBL/GenBank/DDBJ whole genome shotgun (WGS) entry which is preliminary data.</text>
</comment>
<keyword evidence="1" id="KW-0175">Coiled coil</keyword>
<reference evidence="4" key="1">
    <citation type="submission" date="2017-09" db="EMBL/GenBank/DDBJ databases">
        <title>Depth-based differentiation of microbial function through sediment-hosted aquifers and enrichment of novel symbionts in the deep terrestrial subsurface.</title>
        <authorList>
            <person name="Probst A.J."/>
            <person name="Ladd B."/>
            <person name="Jarett J.K."/>
            <person name="Geller-Mcgrath D.E."/>
            <person name="Sieber C.M.K."/>
            <person name="Emerson J.B."/>
            <person name="Anantharaman K."/>
            <person name="Thomas B.C."/>
            <person name="Malmstrom R."/>
            <person name="Stieglmeier M."/>
            <person name="Klingl A."/>
            <person name="Woyke T."/>
            <person name="Ryan C.M."/>
            <person name="Banfield J.F."/>
        </authorList>
    </citation>
    <scope>NUCLEOTIDE SEQUENCE [LARGE SCALE GENOMIC DNA]</scope>
</reference>
<keyword evidence="2" id="KW-0472">Membrane</keyword>
<accession>A0A2H0UT58</accession>
<protein>
    <submittedName>
        <fullName evidence="3">Uncharacterized protein</fullName>
    </submittedName>
</protein>